<dbReference type="Proteomes" id="UP001281761">
    <property type="component" value="Unassembled WGS sequence"/>
</dbReference>
<accession>A0ABQ9X772</accession>
<gene>
    <name evidence="1" type="ORF">BLNAU_18601</name>
</gene>
<protein>
    <submittedName>
        <fullName evidence="1">Uncharacterized protein</fullName>
    </submittedName>
</protein>
<organism evidence="1 2">
    <name type="scientific">Blattamonas nauphoetae</name>
    <dbReference type="NCBI Taxonomy" id="2049346"/>
    <lineage>
        <taxon>Eukaryota</taxon>
        <taxon>Metamonada</taxon>
        <taxon>Preaxostyla</taxon>
        <taxon>Oxymonadida</taxon>
        <taxon>Blattamonas</taxon>
    </lineage>
</organism>
<reference evidence="1 2" key="1">
    <citation type="journal article" date="2022" name="bioRxiv">
        <title>Genomics of Preaxostyla Flagellates Illuminates Evolutionary Transitions and the Path Towards Mitochondrial Loss.</title>
        <authorList>
            <person name="Novak L.V.F."/>
            <person name="Treitli S.C."/>
            <person name="Pyrih J."/>
            <person name="Halakuc P."/>
            <person name="Pipaliya S.V."/>
            <person name="Vacek V."/>
            <person name="Brzon O."/>
            <person name="Soukal P."/>
            <person name="Eme L."/>
            <person name="Dacks J.B."/>
            <person name="Karnkowska A."/>
            <person name="Elias M."/>
            <person name="Hampl V."/>
        </authorList>
    </citation>
    <scope>NUCLEOTIDE SEQUENCE [LARGE SCALE GENOMIC DNA]</scope>
    <source>
        <strain evidence="1">NAU3</strain>
        <tissue evidence="1">Gut</tissue>
    </source>
</reference>
<evidence type="ECO:0000313" key="1">
    <source>
        <dbReference type="EMBL" id="KAK2946496.1"/>
    </source>
</evidence>
<keyword evidence="2" id="KW-1185">Reference proteome</keyword>
<evidence type="ECO:0000313" key="2">
    <source>
        <dbReference type="Proteomes" id="UP001281761"/>
    </source>
</evidence>
<name>A0ABQ9X772_9EUKA</name>
<comment type="caution">
    <text evidence="1">The sequence shown here is derived from an EMBL/GenBank/DDBJ whole genome shotgun (WGS) entry which is preliminary data.</text>
</comment>
<proteinExistence type="predicted"/>
<dbReference type="EMBL" id="JARBJD010000227">
    <property type="protein sequence ID" value="KAK2946496.1"/>
    <property type="molecule type" value="Genomic_DNA"/>
</dbReference>
<sequence length="193" mass="21455">MPELHHNRLVIGSTFTAYSTPFPSCVTFRTCPKAPELIFFDLLSQIWQNRTCNDATTHQDAIFANIFLVLKHVVHAINSQGASTEQTVQSLNGTSGSDLSKLPDTNPLELLSFILSELFTLDPGTQQPFIDHTVSRGEAFTVFAAVNSLDHVVGRSITRIHSRPFNKPAARFALKSVKNVLRKRSFDVVGFQK</sequence>